<feature type="transmembrane region" description="Helical" evidence="5">
    <location>
        <begin position="468"/>
        <end position="490"/>
    </location>
</feature>
<dbReference type="SUPFAM" id="SSF53756">
    <property type="entry name" value="UDP-Glycosyltransferase/glycogen phosphorylase"/>
    <property type="match status" value="1"/>
</dbReference>
<dbReference type="EMBL" id="MF034850">
    <property type="protein sequence ID" value="AVT42216.1"/>
    <property type="molecule type" value="mRNA"/>
</dbReference>
<evidence type="ECO:0000313" key="6">
    <source>
        <dbReference type="EMBL" id="AVT42216.1"/>
    </source>
</evidence>
<accession>A0A2R4FXI3</accession>
<keyword evidence="5" id="KW-1133">Transmembrane helix</keyword>
<dbReference type="PROSITE" id="PS00375">
    <property type="entry name" value="UDPGT"/>
    <property type="match status" value="1"/>
</dbReference>
<evidence type="ECO:0000256" key="2">
    <source>
        <dbReference type="ARBA" id="ARBA00022676"/>
    </source>
</evidence>
<dbReference type="PANTHER" id="PTHR48043">
    <property type="entry name" value="EG:EG0003.4 PROTEIN-RELATED"/>
    <property type="match status" value="1"/>
</dbReference>
<evidence type="ECO:0000256" key="1">
    <source>
        <dbReference type="ARBA" id="ARBA00009995"/>
    </source>
</evidence>
<organism evidence="6">
    <name type="scientific">Lissorhoptrus oryzophilus</name>
    <name type="common">rice water weevil</name>
    <dbReference type="NCBI Taxonomy" id="308863"/>
    <lineage>
        <taxon>Eukaryota</taxon>
        <taxon>Metazoa</taxon>
        <taxon>Ecdysozoa</taxon>
        <taxon>Arthropoda</taxon>
        <taxon>Hexapoda</taxon>
        <taxon>Insecta</taxon>
        <taxon>Pterygota</taxon>
        <taxon>Neoptera</taxon>
        <taxon>Endopterygota</taxon>
        <taxon>Coleoptera</taxon>
        <taxon>Polyphaga</taxon>
        <taxon>Cucujiformia</taxon>
        <taxon>Erirhinidae</taxon>
        <taxon>Erirhininae</taxon>
        <taxon>Lissorhoptrus</taxon>
    </lineage>
</organism>
<comment type="subcellular location">
    <subcellularLocation>
        <location evidence="5">Membrane</location>
        <topology evidence="5">Single-pass membrane protein</topology>
    </subcellularLocation>
</comment>
<dbReference type="GO" id="GO:0016020">
    <property type="term" value="C:membrane"/>
    <property type="evidence" value="ECO:0007669"/>
    <property type="project" value="UniProtKB-SubCell"/>
</dbReference>
<evidence type="ECO:0000256" key="4">
    <source>
        <dbReference type="RuleBase" id="RU003718"/>
    </source>
</evidence>
<keyword evidence="2 4" id="KW-0328">Glycosyltransferase</keyword>
<feature type="chain" id="PRO_5015213492" description="UDP-glucuronosyltransferase" evidence="5">
    <location>
        <begin position="19"/>
        <end position="524"/>
    </location>
</feature>
<evidence type="ECO:0000256" key="5">
    <source>
        <dbReference type="RuleBase" id="RU362059"/>
    </source>
</evidence>
<dbReference type="PANTHER" id="PTHR48043:SF159">
    <property type="entry name" value="EG:EG0003.4 PROTEIN-RELATED"/>
    <property type="match status" value="1"/>
</dbReference>
<dbReference type="Pfam" id="PF00201">
    <property type="entry name" value="UDPGT"/>
    <property type="match status" value="1"/>
</dbReference>
<keyword evidence="5" id="KW-0812">Transmembrane</keyword>
<proteinExistence type="evidence at transcript level"/>
<dbReference type="EC" id="2.4.1.17" evidence="5"/>
<evidence type="ECO:0000256" key="3">
    <source>
        <dbReference type="ARBA" id="ARBA00022679"/>
    </source>
</evidence>
<reference evidence="6" key="1">
    <citation type="submission" date="2017-05" db="EMBL/GenBank/DDBJ databases">
        <authorList>
            <person name="Song R."/>
            <person name="Chenine A.L."/>
            <person name="Ruprecht R.M."/>
        </authorList>
    </citation>
    <scope>NUCLEOTIDE SEQUENCE</scope>
</reference>
<comment type="catalytic activity">
    <reaction evidence="5">
        <text>glucuronate acceptor + UDP-alpha-D-glucuronate = acceptor beta-D-glucuronoside + UDP + H(+)</text>
        <dbReference type="Rhea" id="RHEA:21032"/>
        <dbReference type="ChEBI" id="CHEBI:15378"/>
        <dbReference type="ChEBI" id="CHEBI:58052"/>
        <dbReference type="ChEBI" id="CHEBI:58223"/>
        <dbReference type="ChEBI" id="CHEBI:132367"/>
        <dbReference type="ChEBI" id="CHEBI:132368"/>
        <dbReference type="EC" id="2.4.1.17"/>
    </reaction>
</comment>
<dbReference type="InterPro" id="IPR002213">
    <property type="entry name" value="UDP_glucos_trans"/>
</dbReference>
<keyword evidence="3 4" id="KW-0808">Transferase</keyword>
<feature type="signal peptide" evidence="5">
    <location>
        <begin position="1"/>
        <end position="18"/>
    </location>
</feature>
<protein>
    <recommendedName>
        <fullName evidence="5">UDP-glucuronosyltransferase</fullName>
        <ecNumber evidence="5">2.4.1.17</ecNumber>
    </recommendedName>
</protein>
<dbReference type="Gene3D" id="3.40.50.2000">
    <property type="entry name" value="Glycogen Phosphorylase B"/>
    <property type="match status" value="2"/>
</dbReference>
<dbReference type="AlphaFoldDB" id="A0A2R4FXI3"/>
<name>A0A2R4FXI3_9CUCU</name>
<sequence length="524" mass="61533">MWVWTLFFVLPFFVTSHGAKILAVFMTPSYSHQIVYQPIWRELSLRGHQVTVYTPNPLNDKSLTNLTEYDLGFSYEVLKDHHFEDTKSPSENLKKVLECYKKVFENQMSHKYLQDLIKNVNNETYDLFLVEYIWQSYYAIKEIYNVPMIGLTSLPLTLLASDSLGMDKHPVLDPDIFVQFSFAETLKQRVFSWAYNWIYRIIVKPRWLGQFNAEIKKYFGERIKDVRQLAQEVSLVIGNYNFALQNIKPITPKYVPVSSLHVRPRKALPTDLAQFMDNLKNDVIYFSLGTNVKSSQVSKEKIQQILNVLGRLPYTILWKYETKNLPPNLPKNIIVRKWFPQQDLLGHPKVKLFITQAGIQSLDESILREVPMLIIPFLFDQKINADKCVKLGIAESINFADFTEDELETKINKLLNDQLYRKNIKEQARIITDQPMSSVDTAVYWIEYVIRHKGASHLRYKSVDIPFYQYYMLDVYLFVALISSLLFYILKRIAVIVALSYTAFKKLIVAKIFNWRYTEEKKIK</sequence>
<keyword evidence="5" id="KW-0732">Signal</keyword>
<dbReference type="GO" id="GO:0015020">
    <property type="term" value="F:glucuronosyltransferase activity"/>
    <property type="evidence" value="ECO:0007669"/>
    <property type="project" value="UniProtKB-EC"/>
</dbReference>
<dbReference type="FunFam" id="3.40.50.2000:FF:000021">
    <property type="entry name" value="UDP-glucuronosyltransferase"/>
    <property type="match status" value="1"/>
</dbReference>
<comment type="similarity">
    <text evidence="1 4">Belongs to the UDP-glycosyltransferase family.</text>
</comment>
<dbReference type="CDD" id="cd03784">
    <property type="entry name" value="GT1_Gtf-like"/>
    <property type="match status" value="1"/>
</dbReference>
<dbReference type="InterPro" id="IPR035595">
    <property type="entry name" value="UDP_glycos_trans_CS"/>
</dbReference>
<dbReference type="InterPro" id="IPR050271">
    <property type="entry name" value="UDP-glycosyltransferase"/>
</dbReference>
<keyword evidence="5" id="KW-0472">Membrane</keyword>